<feature type="transmembrane region" description="Helical" evidence="6">
    <location>
        <begin position="93"/>
        <end position="112"/>
    </location>
</feature>
<evidence type="ECO:0000259" key="7">
    <source>
        <dbReference type="Pfam" id="PF00892"/>
    </source>
</evidence>
<dbReference type="InterPro" id="IPR050638">
    <property type="entry name" value="AA-Vitamin_Transporters"/>
</dbReference>
<feature type="transmembrane region" description="Helical" evidence="6">
    <location>
        <begin position="32"/>
        <end position="53"/>
    </location>
</feature>
<evidence type="ECO:0000256" key="4">
    <source>
        <dbReference type="ARBA" id="ARBA00022989"/>
    </source>
</evidence>
<keyword evidence="10" id="KW-1185">Reference proteome</keyword>
<keyword evidence="5 6" id="KW-0472">Membrane</keyword>
<feature type="domain" description="EamA" evidence="7">
    <location>
        <begin position="5"/>
        <end position="137"/>
    </location>
</feature>
<reference evidence="8" key="1">
    <citation type="journal article" date="2014" name="Int. J. Syst. Evol. Microbiol.">
        <title>Complete genome sequence of Corynebacterium casei LMG S-19264T (=DSM 44701T), isolated from a smear-ripened cheese.</title>
        <authorList>
            <consortium name="US DOE Joint Genome Institute (JGI-PGF)"/>
            <person name="Walter F."/>
            <person name="Albersmeier A."/>
            <person name="Kalinowski J."/>
            <person name="Ruckert C."/>
        </authorList>
    </citation>
    <scope>NUCLEOTIDE SEQUENCE</scope>
    <source>
        <strain evidence="8">CGMCC 1.10859</strain>
    </source>
</reference>
<evidence type="ECO:0000256" key="5">
    <source>
        <dbReference type="ARBA" id="ARBA00023136"/>
    </source>
</evidence>
<evidence type="ECO:0000256" key="2">
    <source>
        <dbReference type="ARBA" id="ARBA00022475"/>
    </source>
</evidence>
<feature type="transmembrane region" description="Helical" evidence="6">
    <location>
        <begin position="248"/>
        <end position="266"/>
    </location>
</feature>
<feature type="transmembrane region" description="Helical" evidence="6">
    <location>
        <begin position="216"/>
        <end position="241"/>
    </location>
</feature>
<dbReference type="Proteomes" id="UP000634647">
    <property type="component" value="Unassembled WGS sequence"/>
</dbReference>
<feature type="transmembrane region" description="Helical" evidence="6">
    <location>
        <begin position="181"/>
        <end position="204"/>
    </location>
</feature>
<keyword evidence="4 6" id="KW-1133">Transmembrane helix</keyword>
<evidence type="ECO:0000313" key="10">
    <source>
        <dbReference type="Proteomes" id="UP000199541"/>
    </source>
</evidence>
<organism evidence="8 11">
    <name type="scientific">Allgaiera indica</name>
    <dbReference type="NCBI Taxonomy" id="765699"/>
    <lineage>
        <taxon>Bacteria</taxon>
        <taxon>Pseudomonadati</taxon>
        <taxon>Pseudomonadota</taxon>
        <taxon>Alphaproteobacteria</taxon>
        <taxon>Rhodobacterales</taxon>
        <taxon>Paracoccaceae</taxon>
        <taxon>Allgaiera</taxon>
    </lineage>
</organism>
<evidence type="ECO:0000256" key="1">
    <source>
        <dbReference type="ARBA" id="ARBA00004651"/>
    </source>
</evidence>
<dbReference type="InterPro" id="IPR000620">
    <property type="entry name" value="EamA_dom"/>
</dbReference>
<dbReference type="AlphaFoldDB" id="A0AAN4UT06"/>
<gene>
    <name evidence="8" type="ORF">GCM10008024_27510</name>
    <name evidence="9" type="ORF">SAMN05444006_11660</name>
</gene>
<proteinExistence type="predicted"/>
<keyword evidence="2" id="KW-1003">Cell membrane</keyword>
<evidence type="ECO:0000313" key="9">
    <source>
        <dbReference type="EMBL" id="SDX44407.1"/>
    </source>
</evidence>
<feature type="transmembrane region" description="Helical" evidence="6">
    <location>
        <begin position="156"/>
        <end position="174"/>
    </location>
</feature>
<dbReference type="RefSeq" id="WP_035837701.1">
    <property type="nucleotide sequence ID" value="NZ_BNAB01000013.1"/>
</dbReference>
<protein>
    <submittedName>
        <fullName evidence="8">Membrane protein</fullName>
    </submittedName>
    <submittedName>
        <fullName evidence="9">Permease of the drug/metabolite transporter (DMT) superfamily</fullName>
    </submittedName>
</protein>
<dbReference type="GO" id="GO:0005886">
    <property type="term" value="C:plasma membrane"/>
    <property type="evidence" value="ECO:0007669"/>
    <property type="project" value="UniProtKB-SubCell"/>
</dbReference>
<feature type="transmembrane region" description="Helical" evidence="6">
    <location>
        <begin position="124"/>
        <end position="144"/>
    </location>
</feature>
<feature type="transmembrane region" description="Helical" evidence="6">
    <location>
        <begin position="65"/>
        <end position="87"/>
    </location>
</feature>
<sequence>MIARAYLFLATTAFLWAGNAVAGKLAVDHVSPFLLVALRWVVATGVIIAIGHRRVARDWPEIRRNLPMLATMGAIGFTVFNILFYTAARYTSAINIVIIQAGMPLVIFLANFALFRIRVTGAQWLGFILTLGGVATVAAQGSLRQLMHLHLNRGDALMLLAILCYGLYTVSLRWMPKIHMISFMATLSVAALIASLPFAGYEIARGQVIWPDPRGWAIVVYVGLFPSLLSQMLFAAGTAIIGSNRAGLFVNFVPVFGAVLSVAILGEALHPYHMAALALVVGGVTMAQRRARKA</sequence>
<comment type="subcellular location">
    <subcellularLocation>
        <location evidence="1">Cell membrane</location>
        <topology evidence="1">Multi-pass membrane protein</topology>
    </subcellularLocation>
</comment>
<reference evidence="9 10" key="2">
    <citation type="submission" date="2016-10" db="EMBL/GenBank/DDBJ databases">
        <authorList>
            <person name="Varghese N."/>
            <person name="Submissions S."/>
        </authorList>
    </citation>
    <scope>NUCLEOTIDE SEQUENCE [LARGE SCALE GENOMIC DNA]</scope>
    <source>
        <strain evidence="9 10">DSM 24802</strain>
    </source>
</reference>
<evidence type="ECO:0000313" key="11">
    <source>
        <dbReference type="Proteomes" id="UP000634647"/>
    </source>
</evidence>
<reference evidence="8" key="3">
    <citation type="submission" date="2023-06" db="EMBL/GenBank/DDBJ databases">
        <authorList>
            <person name="Sun Q."/>
            <person name="Zhou Y."/>
        </authorList>
    </citation>
    <scope>NUCLEOTIDE SEQUENCE</scope>
    <source>
        <strain evidence="8">CGMCC 1.10859</strain>
    </source>
</reference>
<feature type="domain" description="EamA" evidence="7">
    <location>
        <begin position="153"/>
        <end position="286"/>
    </location>
</feature>
<dbReference type="PANTHER" id="PTHR32322:SF18">
    <property type="entry name" value="S-ADENOSYLMETHIONINE_S-ADENOSYLHOMOCYSTEINE TRANSPORTER"/>
    <property type="match status" value="1"/>
</dbReference>
<name>A0AAN4UT06_9RHOB</name>
<dbReference type="PANTHER" id="PTHR32322">
    <property type="entry name" value="INNER MEMBRANE TRANSPORTER"/>
    <property type="match status" value="1"/>
</dbReference>
<evidence type="ECO:0000256" key="3">
    <source>
        <dbReference type="ARBA" id="ARBA00022692"/>
    </source>
</evidence>
<dbReference type="SUPFAM" id="SSF103481">
    <property type="entry name" value="Multidrug resistance efflux transporter EmrE"/>
    <property type="match status" value="2"/>
</dbReference>
<dbReference type="Proteomes" id="UP000199541">
    <property type="component" value="Unassembled WGS sequence"/>
</dbReference>
<dbReference type="EMBL" id="BNAB01000013">
    <property type="protein sequence ID" value="GHE03581.1"/>
    <property type="molecule type" value="Genomic_DNA"/>
</dbReference>
<keyword evidence="3 6" id="KW-0812">Transmembrane</keyword>
<feature type="transmembrane region" description="Helical" evidence="6">
    <location>
        <begin position="272"/>
        <end position="288"/>
    </location>
</feature>
<dbReference type="EMBL" id="FNOB01000016">
    <property type="protein sequence ID" value="SDX44407.1"/>
    <property type="molecule type" value="Genomic_DNA"/>
</dbReference>
<evidence type="ECO:0000313" key="8">
    <source>
        <dbReference type="EMBL" id="GHE03581.1"/>
    </source>
</evidence>
<accession>A0AAN4UT06</accession>
<evidence type="ECO:0000256" key="6">
    <source>
        <dbReference type="SAM" id="Phobius"/>
    </source>
</evidence>
<dbReference type="InterPro" id="IPR037185">
    <property type="entry name" value="EmrE-like"/>
</dbReference>
<comment type="caution">
    <text evidence="8">The sequence shown here is derived from an EMBL/GenBank/DDBJ whole genome shotgun (WGS) entry which is preliminary data.</text>
</comment>
<dbReference type="Pfam" id="PF00892">
    <property type="entry name" value="EamA"/>
    <property type="match status" value="2"/>
</dbReference>